<evidence type="ECO:0000313" key="3">
    <source>
        <dbReference type="Proteomes" id="UP000466966"/>
    </source>
</evidence>
<keyword evidence="3" id="KW-1185">Reference proteome</keyword>
<feature type="chain" id="PRO_5032565702" description="PRC-barrel domain-containing protein" evidence="1">
    <location>
        <begin position="22"/>
        <end position="163"/>
    </location>
</feature>
<gene>
    <name evidence="2" type="ORF">GRI99_13435</name>
</gene>
<evidence type="ECO:0000313" key="2">
    <source>
        <dbReference type="EMBL" id="MXO72629.1"/>
    </source>
</evidence>
<dbReference type="Proteomes" id="UP000466966">
    <property type="component" value="Unassembled WGS sequence"/>
</dbReference>
<dbReference type="AlphaFoldDB" id="A0A844YYK4"/>
<sequence length="163" mass="16245">MNFKIAFAAAAILAAAQTAQAQDVGATVNGNDGAAVGTVLSNDGSTVVVDTGTHQVPLPADVFAAADGGSTLNTTKAELDQLYGEQLAQAAAARDAKLVVGAAVVTADAQPLGTIDQVDGDNIVIREGEFVVTLPRDLLALDTGGNVMVRATKEAIMAAVAAG</sequence>
<evidence type="ECO:0000256" key="1">
    <source>
        <dbReference type="SAM" id="SignalP"/>
    </source>
</evidence>
<organism evidence="2 3">
    <name type="scientific">Alteraurantiacibacter buctensis</name>
    <dbReference type="NCBI Taxonomy" id="1503981"/>
    <lineage>
        <taxon>Bacteria</taxon>
        <taxon>Pseudomonadati</taxon>
        <taxon>Pseudomonadota</taxon>
        <taxon>Alphaproteobacteria</taxon>
        <taxon>Sphingomonadales</taxon>
        <taxon>Erythrobacteraceae</taxon>
        <taxon>Alteraurantiacibacter</taxon>
    </lineage>
</organism>
<proteinExistence type="predicted"/>
<evidence type="ECO:0008006" key="4">
    <source>
        <dbReference type="Google" id="ProtNLM"/>
    </source>
</evidence>
<dbReference type="EMBL" id="WTYV01000005">
    <property type="protein sequence ID" value="MXO72629.1"/>
    <property type="molecule type" value="Genomic_DNA"/>
</dbReference>
<dbReference type="RefSeq" id="WP_160772544.1">
    <property type="nucleotide sequence ID" value="NZ_WTYV01000005.1"/>
</dbReference>
<keyword evidence="1" id="KW-0732">Signal</keyword>
<name>A0A844YYK4_9SPHN</name>
<dbReference type="OrthoDB" id="7428500at2"/>
<comment type="caution">
    <text evidence="2">The sequence shown here is derived from an EMBL/GenBank/DDBJ whole genome shotgun (WGS) entry which is preliminary data.</text>
</comment>
<protein>
    <recommendedName>
        <fullName evidence="4">PRC-barrel domain-containing protein</fullName>
    </recommendedName>
</protein>
<reference evidence="2 3" key="1">
    <citation type="submission" date="2019-12" db="EMBL/GenBank/DDBJ databases">
        <title>Genomic-based taxomic classification of the family Erythrobacteraceae.</title>
        <authorList>
            <person name="Xu L."/>
        </authorList>
    </citation>
    <scope>NUCLEOTIDE SEQUENCE [LARGE SCALE GENOMIC DNA]</scope>
    <source>
        <strain evidence="2 3">M0322</strain>
    </source>
</reference>
<accession>A0A844YYK4</accession>
<feature type="signal peptide" evidence="1">
    <location>
        <begin position="1"/>
        <end position="21"/>
    </location>
</feature>